<protein>
    <submittedName>
        <fullName evidence="1">Uncharacterized protein</fullName>
    </submittedName>
</protein>
<dbReference type="EMBL" id="GBXM01009787">
    <property type="protein sequence ID" value="JAH98790.1"/>
    <property type="molecule type" value="Transcribed_RNA"/>
</dbReference>
<name>A0A0E9XAF3_ANGAN</name>
<reference evidence="1" key="2">
    <citation type="journal article" date="2015" name="Fish Shellfish Immunol.">
        <title>Early steps in the European eel (Anguilla anguilla)-Vibrio vulnificus interaction in the gills: Role of the RtxA13 toxin.</title>
        <authorList>
            <person name="Callol A."/>
            <person name="Pajuelo D."/>
            <person name="Ebbesson L."/>
            <person name="Teles M."/>
            <person name="MacKenzie S."/>
            <person name="Amaro C."/>
        </authorList>
    </citation>
    <scope>NUCLEOTIDE SEQUENCE</scope>
</reference>
<sequence length="52" mass="5749">MAIALSSTEWRTCRSTIPRVAESPNQPPPLILSPCPLRATVIRLYLQSPTKS</sequence>
<proteinExistence type="predicted"/>
<evidence type="ECO:0000313" key="1">
    <source>
        <dbReference type="EMBL" id="JAH98790.1"/>
    </source>
</evidence>
<reference evidence="1" key="1">
    <citation type="submission" date="2014-11" db="EMBL/GenBank/DDBJ databases">
        <authorList>
            <person name="Amaro Gonzalez C."/>
        </authorList>
    </citation>
    <scope>NUCLEOTIDE SEQUENCE</scope>
</reference>
<dbReference type="AlphaFoldDB" id="A0A0E9XAF3"/>
<accession>A0A0E9XAF3</accession>
<organism evidence="1">
    <name type="scientific">Anguilla anguilla</name>
    <name type="common">European freshwater eel</name>
    <name type="synonym">Muraena anguilla</name>
    <dbReference type="NCBI Taxonomy" id="7936"/>
    <lineage>
        <taxon>Eukaryota</taxon>
        <taxon>Metazoa</taxon>
        <taxon>Chordata</taxon>
        <taxon>Craniata</taxon>
        <taxon>Vertebrata</taxon>
        <taxon>Euteleostomi</taxon>
        <taxon>Actinopterygii</taxon>
        <taxon>Neopterygii</taxon>
        <taxon>Teleostei</taxon>
        <taxon>Anguilliformes</taxon>
        <taxon>Anguillidae</taxon>
        <taxon>Anguilla</taxon>
    </lineage>
</organism>